<comment type="catalytic activity">
    <reaction evidence="15">
        <text>L-seryl-[protein] + ATP = O-phospho-L-seryl-[protein] + ADP + H(+)</text>
        <dbReference type="Rhea" id="RHEA:17989"/>
        <dbReference type="Rhea" id="RHEA-COMP:9863"/>
        <dbReference type="Rhea" id="RHEA-COMP:11604"/>
        <dbReference type="ChEBI" id="CHEBI:15378"/>
        <dbReference type="ChEBI" id="CHEBI:29999"/>
        <dbReference type="ChEBI" id="CHEBI:30616"/>
        <dbReference type="ChEBI" id="CHEBI:83421"/>
        <dbReference type="ChEBI" id="CHEBI:456216"/>
        <dbReference type="EC" id="2.7.11.1"/>
    </reaction>
</comment>
<dbReference type="InterPro" id="IPR014009">
    <property type="entry name" value="PIK_FAT"/>
</dbReference>
<evidence type="ECO:0000256" key="3">
    <source>
        <dbReference type="ARBA" id="ARBA00011370"/>
    </source>
</evidence>
<organism evidence="21 22">
    <name type="scientific">Aureobasidium melanogenum</name>
    <name type="common">Aureobasidium pullulans var. melanogenum</name>
    <dbReference type="NCBI Taxonomy" id="46634"/>
    <lineage>
        <taxon>Eukaryota</taxon>
        <taxon>Fungi</taxon>
        <taxon>Dikarya</taxon>
        <taxon>Ascomycota</taxon>
        <taxon>Pezizomycotina</taxon>
        <taxon>Dothideomycetes</taxon>
        <taxon>Dothideomycetidae</taxon>
        <taxon>Dothideales</taxon>
        <taxon>Saccotheciaceae</taxon>
        <taxon>Aureobasidium</taxon>
    </lineage>
</organism>
<feature type="domain" description="FAT" evidence="19">
    <location>
        <begin position="1866"/>
        <end position="2472"/>
    </location>
</feature>
<comment type="catalytic activity">
    <reaction evidence="14 16">
        <text>L-threonyl-[protein] + ATP = O-phospho-L-threonyl-[protein] + ADP + H(+)</text>
        <dbReference type="Rhea" id="RHEA:46608"/>
        <dbReference type="Rhea" id="RHEA-COMP:11060"/>
        <dbReference type="Rhea" id="RHEA-COMP:11605"/>
        <dbReference type="ChEBI" id="CHEBI:15378"/>
        <dbReference type="ChEBI" id="CHEBI:30013"/>
        <dbReference type="ChEBI" id="CHEBI:30616"/>
        <dbReference type="ChEBI" id="CHEBI:61977"/>
        <dbReference type="ChEBI" id="CHEBI:456216"/>
        <dbReference type="EC" id="2.7.11.1"/>
    </reaction>
</comment>
<dbReference type="PROSITE" id="PS00916">
    <property type="entry name" value="PI3_4_KINASE_2"/>
    <property type="match status" value="1"/>
</dbReference>
<dbReference type="GO" id="GO:0035556">
    <property type="term" value="P:intracellular signal transduction"/>
    <property type="evidence" value="ECO:0007669"/>
    <property type="project" value="UniProtKB-ARBA"/>
</dbReference>
<dbReference type="InterPro" id="IPR036940">
    <property type="entry name" value="PI3/4_kinase_cat_sf"/>
</dbReference>
<keyword evidence="12 16" id="KW-0539">Nucleus</keyword>
<comment type="function">
    <text evidence="13 16">Serine/threonine protein kinase which activates checkpoint signaling upon genotoxic stresses such as ionizing radiation (IR), ultraviolet light (UV), or DNA replication stalling, thereby acting as a DNA damage sensor. Recognizes the substrate consensus sequence [ST]-Q. Phosphorylates histone H2A to form H2AS128ph (gamma-H2A) at sites of DNA damage, involved in the regulation of DNA damage response mechanism. Required for the control of telomere length and genome stability.</text>
</comment>
<dbReference type="OrthoDB" id="381190at2759"/>
<dbReference type="GO" id="GO:0000781">
    <property type="term" value="C:chromosome, telomeric region"/>
    <property type="evidence" value="ECO:0007669"/>
    <property type="project" value="UniProtKB-SubCell"/>
</dbReference>
<evidence type="ECO:0000256" key="1">
    <source>
        <dbReference type="ARBA" id="ARBA00004123"/>
    </source>
</evidence>
<feature type="domain" description="PI3K/PI4K catalytic" evidence="18">
    <location>
        <begin position="2576"/>
        <end position="2887"/>
    </location>
</feature>
<dbReference type="Pfam" id="PF02260">
    <property type="entry name" value="FATC"/>
    <property type="match status" value="1"/>
</dbReference>
<evidence type="ECO:0000259" key="20">
    <source>
        <dbReference type="PROSITE" id="PS51190"/>
    </source>
</evidence>
<evidence type="ECO:0000256" key="6">
    <source>
        <dbReference type="ARBA" id="ARBA00022527"/>
    </source>
</evidence>
<evidence type="ECO:0000313" key="22">
    <source>
        <dbReference type="Proteomes" id="UP000779574"/>
    </source>
</evidence>
<evidence type="ECO:0000256" key="12">
    <source>
        <dbReference type="ARBA" id="ARBA00023242"/>
    </source>
</evidence>
<dbReference type="InterPro" id="IPR021668">
    <property type="entry name" value="TAN"/>
</dbReference>
<evidence type="ECO:0000256" key="5">
    <source>
        <dbReference type="ARBA" id="ARBA00014619"/>
    </source>
</evidence>
<dbReference type="SMART" id="SM00146">
    <property type="entry name" value="PI3Kc"/>
    <property type="match status" value="1"/>
</dbReference>
<evidence type="ECO:0000256" key="14">
    <source>
        <dbReference type="ARBA" id="ARBA00047899"/>
    </source>
</evidence>
<dbReference type="SMART" id="SM01342">
    <property type="entry name" value="TAN"/>
    <property type="match status" value="1"/>
</dbReference>
<dbReference type="Pfam" id="PF00454">
    <property type="entry name" value="PI3_PI4_kinase"/>
    <property type="match status" value="1"/>
</dbReference>
<evidence type="ECO:0000256" key="15">
    <source>
        <dbReference type="ARBA" id="ARBA00048679"/>
    </source>
</evidence>
<dbReference type="GO" id="GO:0005634">
    <property type="term" value="C:nucleus"/>
    <property type="evidence" value="ECO:0007669"/>
    <property type="project" value="UniProtKB-SubCell"/>
</dbReference>
<dbReference type="InterPro" id="IPR003152">
    <property type="entry name" value="FATC_dom"/>
</dbReference>
<accession>A0A9P8JDB2</accession>
<dbReference type="Pfam" id="PF11640">
    <property type="entry name" value="TAN"/>
    <property type="match status" value="1"/>
</dbReference>
<dbReference type="PROSITE" id="PS00915">
    <property type="entry name" value="PI3_4_KINASE_1"/>
    <property type="match status" value="1"/>
</dbReference>
<dbReference type="Gene3D" id="1.10.1070.11">
    <property type="entry name" value="Phosphatidylinositol 3-/4-kinase, catalytic domain"/>
    <property type="match status" value="1"/>
</dbReference>
<dbReference type="InterPro" id="IPR011009">
    <property type="entry name" value="Kinase-like_dom_sf"/>
</dbReference>
<evidence type="ECO:0000256" key="8">
    <source>
        <dbReference type="ARBA" id="ARBA00022741"/>
    </source>
</evidence>
<feature type="compositionally biased region" description="Basic and acidic residues" evidence="17">
    <location>
        <begin position="2856"/>
        <end position="2865"/>
    </location>
</feature>
<evidence type="ECO:0000256" key="2">
    <source>
        <dbReference type="ARBA" id="ARBA00010769"/>
    </source>
</evidence>
<feature type="non-terminal residue" evidence="21">
    <location>
        <position position="2930"/>
    </location>
</feature>
<protein>
    <recommendedName>
        <fullName evidence="5 16">Serine/threonine-protein kinase Tel1</fullName>
        <ecNumber evidence="4 16">2.7.11.1</ecNumber>
    </recommendedName>
</protein>
<dbReference type="PROSITE" id="PS51190">
    <property type="entry name" value="FATC"/>
    <property type="match status" value="1"/>
</dbReference>
<dbReference type="SUPFAM" id="SSF56112">
    <property type="entry name" value="Protein kinase-like (PK-like)"/>
    <property type="match status" value="1"/>
</dbReference>
<evidence type="ECO:0000256" key="16">
    <source>
        <dbReference type="RuleBase" id="RU365027"/>
    </source>
</evidence>
<feature type="domain" description="FATC" evidence="20">
    <location>
        <begin position="2898"/>
        <end position="2930"/>
    </location>
</feature>
<evidence type="ECO:0000256" key="10">
    <source>
        <dbReference type="ARBA" id="ARBA00022777"/>
    </source>
</evidence>
<keyword evidence="16" id="KW-0779">Telomere</keyword>
<comment type="subcellular location">
    <subcellularLocation>
        <location evidence="16">Chromosome</location>
        <location evidence="16">Telomere</location>
    </subcellularLocation>
    <subcellularLocation>
        <location evidence="1 16">Nucleus</location>
    </subcellularLocation>
</comment>
<keyword evidence="6 16" id="KW-0723">Serine/threonine-protein kinase</keyword>
<evidence type="ECO:0000256" key="7">
    <source>
        <dbReference type="ARBA" id="ARBA00022679"/>
    </source>
</evidence>
<dbReference type="GO" id="GO:0006325">
    <property type="term" value="P:chromatin organization"/>
    <property type="evidence" value="ECO:0007669"/>
    <property type="project" value="UniProtKB-KW"/>
</dbReference>
<dbReference type="InterPro" id="IPR016024">
    <property type="entry name" value="ARM-type_fold"/>
</dbReference>
<keyword evidence="7 16" id="KW-0808">Transferase</keyword>
<dbReference type="PANTHER" id="PTHR37079:SF4">
    <property type="entry name" value="SERINE_THREONINE-PROTEIN KINASE ATM"/>
    <property type="match status" value="1"/>
</dbReference>
<evidence type="ECO:0000256" key="9">
    <source>
        <dbReference type="ARBA" id="ARBA00022763"/>
    </source>
</evidence>
<dbReference type="PROSITE" id="PS50290">
    <property type="entry name" value="PI3_4_KINASE_3"/>
    <property type="match status" value="1"/>
</dbReference>
<dbReference type="InterPro" id="IPR038980">
    <property type="entry name" value="ATM_plant"/>
</dbReference>
<proteinExistence type="inferred from homology"/>
<dbReference type="InterPro" id="IPR000403">
    <property type="entry name" value="PI3/4_kinase_cat_dom"/>
</dbReference>
<reference evidence="21" key="2">
    <citation type="submission" date="2021-08" db="EMBL/GenBank/DDBJ databases">
        <authorList>
            <person name="Gostincar C."/>
            <person name="Sun X."/>
            <person name="Song Z."/>
            <person name="Gunde-Cimerman N."/>
        </authorList>
    </citation>
    <scope>NUCLEOTIDE SEQUENCE</scope>
    <source>
        <strain evidence="21">EXF-9911</strain>
    </source>
</reference>
<comment type="caution">
    <text evidence="21">The sequence shown here is derived from an EMBL/GenBank/DDBJ whole genome shotgun (WGS) entry which is preliminary data.</text>
</comment>
<evidence type="ECO:0000256" key="17">
    <source>
        <dbReference type="SAM" id="MobiDB-lite"/>
    </source>
</evidence>
<dbReference type="GO" id="GO:0005524">
    <property type="term" value="F:ATP binding"/>
    <property type="evidence" value="ECO:0007669"/>
    <property type="project" value="UniProtKB-KW"/>
</dbReference>
<keyword evidence="16" id="KW-0156">Chromatin regulator</keyword>
<dbReference type="SMART" id="SM01343">
    <property type="entry name" value="FATC"/>
    <property type="match status" value="1"/>
</dbReference>
<name>A0A9P8JDB2_AURME</name>
<dbReference type="GO" id="GO:0006281">
    <property type="term" value="P:DNA repair"/>
    <property type="evidence" value="ECO:0007669"/>
    <property type="project" value="InterPro"/>
</dbReference>
<evidence type="ECO:0000256" key="13">
    <source>
        <dbReference type="ARBA" id="ARBA00025079"/>
    </source>
</evidence>
<keyword evidence="10 16" id="KW-0418">Kinase</keyword>
<reference evidence="21" key="1">
    <citation type="journal article" date="2021" name="J Fungi (Basel)">
        <title>Virulence traits and population genomics of the black yeast Aureobasidium melanogenum.</title>
        <authorList>
            <person name="Cernosa A."/>
            <person name="Sun X."/>
            <person name="Gostincar C."/>
            <person name="Fang C."/>
            <person name="Gunde-Cimerman N."/>
            <person name="Song Z."/>
        </authorList>
    </citation>
    <scope>NUCLEOTIDE SEQUENCE</scope>
    <source>
        <strain evidence="21">EXF-9911</strain>
    </source>
</reference>
<evidence type="ECO:0000313" key="21">
    <source>
        <dbReference type="EMBL" id="KAG9696966.1"/>
    </source>
</evidence>
<dbReference type="SUPFAM" id="SSF48371">
    <property type="entry name" value="ARM repeat"/>
    <property type="match status" value="2"/>
</dbReference>
<evidence type="ECO:0000259" key="19">
    <source>
        <dbReference type="PROSITE" id="PS51189"/>
    </source>
</evidence>
<dbReference type="PANTHER" id="PTHR37079">
    <property type="entry name" value="SERINE/THREONINE-PROTEIN KINASE ATM"/>
    <property type="match status" value="1"/>
</dbReference>
<dbReference type="InterPro" id="IPR044107">
    <property type="entry name" value="PIKKc_ATM"/>
</dbReference>
<dbReference type="GO" id="GO:0004674">
    <property type="term" value="F:protein serine/threonine kinase activity"/>
    <property type="evidence" value="ECO:0007669"/>
    <property type="project" value="UniProtKB-KW"/>
</dbReference>
<dbReference type="Gene3D" id="3.30.1010.10">
    <property type="entry name" value="Phosphatidylinositol 3-kinase Catalytic Subunit, Chain A, domain 4"/>
    <property type="match status" value="1"/>
</dbReference>
<comment type="subunit">
    <text evidence="3">Associates with DNA double-strand breaks.</text>
</comment>
<gene>
    <name evidence="21" type="ORF">KCU76_g3346</name>
</gene>
<dbReference type="CDD" id="cd05171">
    <property type="entry name" value="PIKKc_ATM"/>
    <property type="match status" value="1"/>
</dbReference>
<dbReference type="Proteomes" id="UP000779574">
    <property type="component" value="Unassembled WGS sequence"/>
</dbReference>
<evidence type="ECO:0000259" key="18">
    <source>
        <dbReference type="PROSITE" id="PS50290"/>
    </source>
</evidence>
<keyword evidence="11 16" id="KW-0067">ATP-binding</keyword>
<evidence type="ECO:0000256" key="11">
    <source>
        <dbReference type="ARBA" id="ARBA00022840"/>
    </source>
</evidence>
<dbReference type="InterPro" id="IPR018936">
    <property type="entry name" value="PI3/4_kinase_CS"/>
</dbReference>
<sequence>MASDLNLAEALEGVSSKGIKERTDAVVNLRQILRHNQGTPRIDNLKDSALFKIYDTIIQAIDVEVTQLRACKAGVKSKTTVSATELRLISCSTTLRVAVEVGIRNVRSKSVKALVDHLITNFDDVDGTPDAILSPDYARNLSVVLSHEPHVEHLSQDLWKATLDFCLDKMKFAPRSDHGLGSSILTPRSSRSRFTPSQASVTKGMLPRHAVDDLVNVFRSLVSVPFAPLLQKGPQVLNVMAQFLHNSPHTAKPQIDALVVINTVLLQIRTEDVTFTKKFTRDALILAKVLWNSKLSALKDEILSMLILLHPFVEVLAQEGENEPLLTEISNLVDTIKGEYTRRPIKDQLQISQLTLQLDMKQPSDGLRGHIFGLQDGQTISENTLSAEHNWTLLKLLAHFSVWSHPSDQRSIKQPASPDAGPQKRQRIVHWSDELSRMLSDLNVANKLCSLQVVCFTAQSTPIEEEILASLLEKLATCITDDNSSVAAWAYLALASCASQSTARVANLADVWRSIWRYTLRGVSPAQTCRPACHLLHTMIQTELADRATILENVGSMLSSISISGPSIFGDSVASLFQTIMAQLQRESTSSLSERVEQILTWVFRTWAPSNFHDKIFASQNTSTRVVDVMNLVNVCLGLPVEQEPLQSLPIWGSVAQTWILHGHTQDLLDYLLLRKKSVMTKPPTDRTEQVSERGSSINNVAVKLVLGLCTTEVNSTVDRWQNMKEQSAGHLDQHMVRMIGNFVTVALCIANCLQVKDTHRVEQLQAANEKLMVLLFSDLSSPVCEQDKVDALIDLVAHRLLICQPDVSNQEGHGHHVCMARLSTSLLELLEKRRYMTQSESSIKKNETSDMMDFDTDFDSQVTTYTAPVNEVRAPRKVISTNYSLMSQRASVTIYAMLMQSFDSSVERRDSIEDSTQELISHVLELPAQEILASGPLLTALPRYGVQLTPKQFEPLLEFFADNTLQSYEYERAETNVDLLLGVMESFLYTWTDASDQEFYTFGLDIYKWFTVTALKANLLSPCVQKRLVHLMLQILQIDADYGQADKLPTIRSMLFRLMREGTLEVKHSIAQHLSSLFNLFPLPVHTEVFEELRKSLPTDTEWIEGLAVRVLVLANLAASWHSLRRQCIYHIFETAGMVTDVEKYAATCIATISEALDLDSPRELFQLFSPQLLFTWLESQAVAKIPFEVFGYEAMADLLEHNIDEIYAQLVIREKEDEINWLTKALNLAEGKILHSTFSKTLAYAISWDVAGKQTSSQDSSQVATTCESRIRTFFKTSGEYSSAVQSNLPDIVAQIFTSMYHEEVVEKFLEKRSQYAYAQHALSAMKGYGSLNTTLSQAQQPSFKGRYLIDQLERVCRRAGNKTLTTVKDAMNVPHITATLRSIIDCMHPAYGPLHACRTVRKLRIFIALAGDDVFSGYPLQTLIRTLQPVVVDPHCSDDGMGVLQYLLKRGKPFLKHELSMITGTILLILLSLKQFMTSRQDKTTQESQFRNTVSKMQSFHDWLVNYLLDLCPTLKAPQQEAFRSLVQSCRDLESPASSRMNQAASAMLQGLLDDEESISPILGSIERRQVISTLCCHFHVSDKTAQDMFGSDELSLSYARRVWESTQALTVVDDYGAWAAKVLGRAYASTVSLEQIRPTQGLISHLTSGSGEKTQSMQAIVIKLNNLLSSQNRTHVGVAEQCLRNIANRFLALGDHNGSIEFEKVLPNHVIDATAMVYSKDIAESKNAQKFRREDLWHAVKLDINKPFESWVQNLAVSICRWAKEDPLVGQLEKLFLSDDKLSPELFPFIVHVALTFEMEKEQVLRTYLSESFVAHFRNQEADTGRKCRLLLESLLYLLTQKIPNEKTRMDRLEWLELDYVLAAEAADKCNMPTASLYLGELGATPQSVPQSSRRSSMTLSNPRLPSNELLLSIYSRVDDPDSFYGVKQSPSLESVLARVHHEGDGIKGLMLHSARMDASMRQSGLADESDKIGLIGSVGAMNLSSLTHDLLKQKGGQSTNATTDAMLNAARKLEQWDVAPPQKNSSAASTVYGMFRGLATATNLESVQMDLNRALGASIQHLQDTRLDASAIRSTLSNIAVLNEIDELTNVRCSSDLSHLWNRMQRRQCGWDIGRYNAAQGIVSCRETLFSLLSQNKHLREALHVSIRDCRAIEAQSVISSSQFARKNDLIQQSLTAATYLSRLVPICQEIDVKMDAAAHFEVATTLWRQGEISTSVQMLQELCSRTDLLKQSIQVGRAGMLAQLGHEVADARLEKPGEVIANYLRPAIEQLDQATSGSEAAKVYHEFALFCDQQLQDPGNLEDFQRLAKLRDRKLAEHRQFEKLIKDAQTKEKKRELMRQQRTVHQWYTLDDEEFQKMRRSRDEFVRQSLENYLRALTVSDEFDSSVVRFFALWLEHSDSQTANAVVQKTLPNVPSWKFVGLMNQQTSRLQKESSIFQQSLADLIIRICTDHPHHGVHYLYTAIYSSIVETDQAAKSRRDAAHAIASNLGRNKDMTETMRRNFQVGNAYHSLAEVKLNPKEFKGKITVNMVPAAKEMVNTVLPRKMPPATMSVELRPDCDYSSVPVIARYRDEIRIAGGLSAPKILVAIGTDGKEYKQLFKGGNDDLRQDAIMEQVFGEVSKMLQTHKTSRQRNLHIRTYKVLPLTSTSGIIEFVPHSMPLGEFLVPAHVNYHPSDLSQGKAREKIGGAQSMPKDTRLKVYREVAARHQPVLRHFFFERFQDPDDWFQKRLNYTRSTATISILGWVLGLGDRHCHNILLDEKSGEAIHIDLGVAFEAGRVLPIPEVVPFRLTRDIVDGMGVTKTEGVFRRCCEFSMDALRAEKDAIMTLLNVLRYDPLYSWTVSPLKARRMQDPSRDGDDGGNALGSASKRPEDEAGEAARALAIVEKKLSKTLSTAATVNELIQQASDERNLAVLFAGWAAYC</sequence>
<comment type="similarity">
    <text evidence="2 16">Belongs to the PI3/PI4-kinase family. ATM subfamily.</text>
</comment>
<feature type="region of interest" description="Disordered" evidence="17">
    <location>
        <begin position="2856"/>
        <end position="2881"/>
    </location>
</feature>
<dbReference type="PROSITE" id="PS51189">
    <property type="entry name" value="FAT"/>
    <property type="match status" value="1"/>
</dbReference>
<keyword evidence="8 16" id="KW-0547">Nucleotide-binding</keyword>
<dbReference type="EC" id="2.7.11.1" evidence="4 16"/>
<dbReference type="EMBL" id="JAHFXF010000088">
    <property type="protein sequence ID" value="KAG9696966.1"/>
    <property type="molecule type" value="Genomic_DNA"/>
</dbReference>
<keyword evidence="9 16" id="KW-0227">DNA damage</keyword>
<keyword evidence="16" id="KW-0158">Chromosome</keyword>
<evidence type="ECO:0000256" key="4">
    <source>
        <dbReference type="ARBA" id="ARBA00012513"/>
    </source>
</evidence>